<organism evidence="2 3">
    <name type="scientific">Lentinus tigrinus ALCF2SS1-6</name>
    <dbReference type="NCBI Taxonomy" id="1328759"/>
    <lineage>
        <taxon>Eukaryota</taxon>
        <taxon>Fungi</taxon>
        <taxon>Dikarya</taxon>
        <taxon>Basidiomycota</taxon>
        <taxon>Agaricomycotina</taxon>
        <taxon>Agaricomycetes</taxon>
        <taxon>Polyporales</taxon>
        <taxon>Polyporaceae</taxon>
        <taxon>Lentinus</taxon>
    </lineage>
</organism>
<feature type="compositionally biased region" description="Polar residues" evidence="1">
    <location>
        <begin position="93"/>
        <end position="111"/>
    </location>
</feature>
<reference evidence="2" key="1">
    <citation type="journal article" date="2018" name="Genome Biol. Evol.">
        <title>Genomics and development of Lentinus tigrinus, a white-rot wood-decaying mushroom with dimorphic fruiting bodies.</title>
        <authorList>
            <person name="Wu B."/>
            <person name="Xu Z."/>
            <person name="Knudson A."/>
            <person name="Carlson A."/>
            <person name="Chen N."/>
            <person name="Kovaka S."/>
            <person name="LaButti K."/>
            <person name="Lipzen A."/>
            <person name="Pennachio C."/>
            <person name="Riley R."/>
            <person name="Schakwitz W."/>
            <person name="Umezawa K."/>
            <person name="Ohm R.A."/>
            <person name="Grigoriev I.V."/>
            <person name="Nagy L.G."/>
            <person name="Gibbons J."/>
            <person name="Hibbett D."/>
        </authorList>
    </citation>
    <scope>NUCLEOTIDE SEQUENCE [LARGE SCALE GENOMIC DNA]</scope>
    <source>
        <strain evidence="2">ALCF2SS1-6</strain>
    </source>
</reference>
<evidence type="ECO:0000313" key="2">
    <source>
        <dbReference type="EMBL" id="RPD52523.1"/>
    </source>
</evidence>
<keyword evidence="3" id="KW-1185">Reference proteome</keyword>
<evidence type="ECO:0000256" key="1">
    <source>
        <dbReference type="SAM" id="MobiDB-lite"/>
    </source>
</evidence>
<protein>
    <submittedName>
        <fullName evidence="2">Uncharacterized protein</fullName>
    </submittedName>
</protein>
<accession>A0A5C2RLT4</accession>
<proteinExistence type="predicted"/>
<dbReference type="Proteomes" id="UP000313359">
    <property type="component" value="Unassembled WGS sequence"/>
</dbReference>
<gene>
    <name evidence="2" type="ORF">L227DRAFT_568549</name>
</gene>
<name>A0A5C2RLT4_9APHY</name>
<dbReference type="AlphaFoldDB" id="A0A5C2RLT4"/>
<sequence>MQPLQPPAVLDHTPHASIISGLARHACSDPWTMRDVGGLRGVGLRSLGSITASLYLPNHRSISFTSSSNSSALRVSLCVGTAPSQDKKDVPAYSSQSTSPPMCSIQPTSRTNVDWRTSRVGEYGSIRGAQQADDRIKRRGLPAGVGAAYNGIFAPTMDAGRATPPHYSSSVLRSNTQGFTVAIHPRCID</sequence>
<dbReference type="EMBL" id="ML122355">
    <property type="protein sequence ID" value="RPD52523.1"/>
    <property type="molecule type" value="Genomic_DNA"/>
</dbReference>
<evidence type="ECO:0000313" key="3">
    <source>
        <dbReference type="Proteomes" id="UP000313359"/>
    </source>
</evidence>
<feature type="region of interest" description="Disordered" evidence="1">
    <location>
        <begin position="83"/>
        <end position="111"/>
    </location>
</feature>